<dbReference type="AlphaFoldDB" id="A0A2P5FKN9"/>
<dbReference type="EMBL" id="JXTC01000025">
    <property type="protein sequence ID" value="PON98357.1"/>
    <property type="molecule type" value="Genomic_DNA"/>
</dbReference>
<comment type="caution">
    <text evidence="2">The sequence shown here is derived from an EMBL/GenBank/DDBJ whole genome shotgun (WGS) entry which is preliminary data.</text>
</comment>
<sequence length="130" mass="14275">MKPNNPSPSGCEVCFSPFVAECLAIREGLLFALDDLASPSTSLKPMLPMSWQPSKLGPFELLRALLSQIFLIFFIRWVMLGSVLSLVRVTLQPITFAAFALSSYGNNVWLGVNPAYITCAIMEDSPLSFV</sequence>
<dbReference type="InParanoid" id="A0A2P5FKN9"/>
<keyword evidence="1" id="KW-0472">Membrane</keyword>
<organism evidence="2 3">
    <name type="scientific">Trema orientale</name>
    <name type="common">Charcoal tree</name>
    <name type="synonym">Celtis orientalis</name>
    <dbReference type="NCBI Taxonomy" id="63057"/>
    <lineage>
        <taxon>Eukaryota</taxon>
        <taxon>Viridiplantae</taxon>
        <taxon>Streptophyta</taxon>
        <taxon>Embryophyta</taxon>
        <taxon>Tracheophyta</taxon>
        <taxon>Spermatophyta</taxon>
        <taxon>Magnoliopsida</taxon>
        <taxon>eudicotyledons</taxon>
        <taxon>Gunneridae</taxon>
        <taxon>Pentapetalae</taxon>
        <taxon>rosids</taxon>
        <taxon>fabids</taxon>
        <taxon>Rosales</taxon>
        <taxon>Cannabaceae</taxon>
        <taxon>Trema</taxon>
    </lineage>
</organism>
<evidence type="ECO:0000256" key="1">
    <source>
        <dbReference type="SAM" id="Phobius"/>
    </source>
</evidence>
<keyword evidence="1" id="KW-1133">Transmembrane helix</keyword>
<keyword evidence="1" id="KW-0812">Transmembrane</keyword>
<feature type="transmembrane region" description="Helical" evidence="1">
    <location>
        <begin position="65"/>
        <end position="87"/>
    </location>
</feature>
<protein>
    <submittedName>
        <fullName evidence="2">Uncharacterized protein</fullName>
    </submittedName>
</protein>
<accession>A0A2P5FKN9</accession>
<proteinExistence type="predicted"/>
<keyword evidence="3" id="KW-1185">Reference proteome</keyword>
<name>A0A2P5FKN9_TREOI</name>
<dbReference type="Proteomes" id="UP000237000">
    <property type="component" value="Unassembled WGS sequence"/>
</dbReference>
<gene>
    <name evidence="2" type="ORF">TorRG33x02_059320</name>
</gene>
<evidence type="ECO:0000313" key="2">
    <source>
        <dbReference type="EMBL" id="PON98357.1"/>
    </source>
</evidence>
<reference evidence="3" key="1">
    <citation type="submission" date="2016-06" db="EMBL/GenBank/DDBJ databases">
        <title>Parallel loss of symbiosis genes in relatives of nitrogen-fixing non-legume Parasponia.</title>
        <authorList>
            <person name="Van Velzen R."/>
            <person name="Holmer R."/>
            <person name="Bu F."/>
            <person name="Rutten L."/>
            <person name="Van Zeijl A."/>
            <person name="Liu W."/>
            <person name="Santuari L."/>
            <person name="Cao Q."/>
            <person name="Sharma T."/>
            <person name="Shen D."/>
            <person name="Roswanjaya Y."/>
            <person name="Wardhani T."/>
            <person name="Kalhor M.S."/>
            <person name="Jansen J."/>
            <person name="Van den Hoogen J."/>
            <person name="Gungor B."/>
            <person name="Hartog M."/>
            <person name="Hontelez J."/>
            <person name="Verver J."/>
            <person name="Yang W.-C."/>
            <person name="Schijlen E."/>
            <person name="Repin R."/>
            <person name="Schilthuizen M."/>
            <person name="Schranz E."/>
            <person name="Heidstra R."/>
            <person name="Miyata K."/>
            <person name="Fedorova E."/>
            <person name="Kohlen W."/>
            <person name="Bisseling T."/>
            <person name="Smit S."/>
            <person name="Geurts R."/>
        </authorList>
    </citation>
    <scope>NUCLEOTIDE SEQUENCE [LARGE SCALE GENOMIC DNA]</scope>
    <source>
        <strain evidence="3">cv. RG33-2</strain>
    </source>
</reference>
<evidence type="ECO:0000313" key="3">
    <source>
        <dbReference type="Proteomes" id="UP000237000"/>
    </source>
</evidence>